<keyword evidence="5" id="KW-0027">Amidation</keyword>
<name>A0A8C5C3Y1_GADMO</name>
<dbReference type="PANTHER" id="PTHR15035:SF11">
    <property type="entry name" value="UROCORTIN"/>
    <property type="match status" value="1"/>
</dbReference>
<sequence length="159" mass="17497">MKPVPFILLLASVLLASHGRPSAVRTLPARDEALLSAISDLLGDTLLRLIQRTSPGVSLSLGSDNEELSIAAQMDATALFHLARAVATLETELRAPGMEGEPEKNRVDDLGGLSKRSEEPPISIDLTFHMLRHMIHMARVEREKEQAEMNRHFLDEVGK</sequence>
<dbReference type="OrthoDB" id="9837731at2759"/>
<evidence type="ECO:0000256" key="2">
    <source>
        <dbReference type="ARBA" id="ARBA00009287"/>
    </source>
</evidence>
<dbReference type="PROSITE" id="PS00511">
    <property type="entry name" value="CRF"/>
    <property type="match status" value="1"/>
</dbReference>
<dbReference type="Gene3D" id="6.10.250.1920">
    <property type="match status" value="1"/>
</dbReference>
<feature type="region of interest" description="Disordered" evidence="6">
    <location>
        <begin position="95"/>
        <end position="116"/>
    </location>
</feature>
<comment type="subcellular location">
    <subcellularLocation>
        <location evidence="1">Secreted</location>
    </subcellularLocation>
</comment>
<dbReference type="InterPro" id="IPR000187">
    <property type="entry name" value="CRF"/>
</dbReference>
<feature type="chain" id="PRO_5045742567" description="Corticotropin-releasing factor domain-containing protein" evidence="7">
    <location>
        <begin position="20"/>
        <end position="159"/>
    </location>
</feature>
<evidence type="ECO:0000256" key="1">
    <source>
        <dbReference type="ARBA" id="ARBA00004613"/>
    </source>
</evidence>
<evidence type="ECO:0000256" key="4">
    <source>
        <dbReference type="ARBA" id="ARBA00022702"/>
    </source>
</evidence>
<accession>A0A8C5C3Y1</accession>
<dbReference type="Proteomes" id="UP000694546">
    <property type="component" value="Chromosome 21"/>
</dbReference>
<dbReference type="InterPro" id="IPR018446">
    <property type="entry name" value="Corticotropin-releasing_fac_CS"/>
</dbReference>
<keyword evidence="10" id="KW-1185">Reference proteome</keyword>
<comment type="similarity">
    <text evidence="2">Belongs to the sauvagine/corticotropin-releasing factor/urotensin I family.</text>
</comment>
<reference evidence="9" key="2">
    <citation type="submission" date="2025-09" db="UniProtKB">
        <authorList>
            <consortium name="Ensembl"/>
        </authorList>
    </citation>
    <scope>IDENTIFICATION</scope>
</reference>
<dbReference type="OMA" id="IQMAKME"/>
<keyword evidence="7" id="KW-0732">Signal</keyword>
<dbReference type="Pfam" id="PF00473">
    <property type="entry name" value="CRF"/>
    <property type="match status" value="1"/>
</dbReference>
<keyword evidence="4" id="KW-0372">Hormone</keyword>
<evidence type="ECO:0000256" key="3">
    <source>
        <dbReference type="ARBA" id="ARBA00022525"/>
    </source>
</evidence>
<dbReference type="GO" id="GO:0005179">
    <property type="term" value="F:hormone activity"/>
    <property type="evidence" value="ECO:0007669"/>
    <property type="project" value="UniProtKB-KW"/>
</dbReference>
<protein>
    <recommendedName>
        <fullName evidence="8">Corticotropin-releasing factor domain-containing protein</fullName>
    </recommendedName>
</protein>
<dbReference type="GeneTree" id="ENSGT00960000189489"/>
<feature type="compositionally biased region" description="Basic and acidic residues" evidence="6">
    <location>
        <begin position="101"/>
        <end position="116"/>
    </location>
</feature>
<dbReference type="SMART" id="SM00039">
    <property type="entry name" value="CRF"/>
    <property type="match status" value="1"/>
</dbReference>
<dbReference type="InterPro" id="IPR003620">
    <property type="entry name" value="Urocortin_CRF"/>
</dbReference>
<evidence type="ECO:0000313" key="10">
    <source>
        <dbReference type="Proteomes" id="UP000694546"/>
    </source>
</evidence>
<proteinExistence type="inferred from homology"/>
<evidence type="ECO:0000256" key="5">
    <source>
        <dbReference type="ARBA" id="ARBA00022815"/>
    </source>
</evidence>
<dbReference type="PRINTS" id="PR01612">
    <property type="entry name" value="CRFFAMILY"/>
</dbReference>
<keyword evidence="3" id="KW-0964">Secreted</keyword>
<reference evidence="9" key="1">
    <citation type="submission" date="2025-08" db="UniProtKB">
        <authorList>
            <consortium name="Ensembl"/>
        </authorList>
    </citation>
    <scope>IDENTIFICATION</scope>
</reference>
<evidence type="ECO:0000256" key="6">
    <source>
        <dbReference type="SAM" id="MobiDB-lite"/>
    </source>
</evidence>
<dbReference type="GO" id="GO:0005576">
    <property type="term" value="C:extracellular region"/>
    <property type="evidence" value="ECO:0007669"/>
    <property type="project" value="UniProtKB-SubCell"/>
</dbReference>
<dbReference type="PANTHER" id="PTHR15035">
    <property type="entry name" value="CORTICOLIBERIN/UROCORTIN"/>
    <property type="match status" value="1"/>
</dbReference>
<evidence type="ECO:0000256" key="7">
    <source>
        <dbReference type="SAM" id="SignalP"/>
    </source>
</evidence>
<dbReference type="Ensembl" id="ENSGMOT00000040196.1">
    <property type="protein sequence ID" value="ENSGMOP00000055414.1"/>
    <property type="gene ID" value="ENSGMOG00000027972.1"/>
</dbReference>
<dbReference type="AlphaFoldDB" id="A0A8C5C3Y1"/>
<organism evidence="9 10">
    <name type="scientific">Gadus morhua</name>
    <name type="common">Atlantic cod</name>
    <dbReference type="NCBI Taxonomy" id="8049"/>
    <lineage>
        <taxon>Eukaryota</taxon>
        <taxon>Metazoa</taxon>
        <taxon>Chordata</taxon>
        <taxon>Craniata</taxon>
        <taxon>Vertebrata</taxon>
        <taxon>Euteleostomi</taxon>
        <taxon>Actinopterygii</taxon>
        <taxon>Neopterygii</taxon>
        <taxon>Teleostei</taxon>
        <taxon>Neoteleostei</taxon>
        <taxon>Acanthomorphata</taxon>
        <taxon>Zeiogadaria</taxon>
        <taxon>Gadariae</taxon>
        <taxon>Gadiformes</taxon>
        <taxon>Gadoidei</taxon>
        <taxon>Gadidae</taxon>
        <taxon>Gadus</taxon>
    </lineage>
</organism>
<evidence type="ECO:0000259" key="8">
    <source>
        <dbReference type="SMART" id="SM00039"/>
    </source>
</evidence>
<gene>
    <name evidence="9" type="primary">uts1</name>
</gene>
<evidence type="ECO:0000313" key="9">
    <source>
        <dbReference type="Ensembl" id="ENSGMOP00000055414.1"/>
    </source>
</evidence>
<feature type="domain" description="Corticotropin-releasing factor" evidence="8">
    <location>
        <begin position="118"/>
        <end position="157"/>
    </location>
</feature>
<feature type="signal peptide" evidence="7">
    <location>
        <begin position="1"/>
        <end position="19"/>
    </location>
</feature>